<proteinExistence type="predicted"/>
<dbReference type="AlphaFoldDB" id="A0A6A4S322"/>
<evidence type="ECO:0000313" key="1">
    <source>
        <dbReference type="EMBL" id="KAF0026060.1"/>
    </source>
</evidence>
<evidence type="ECO:0000313" key="2">
    <source>
        <dbReference type="Proteomes" id="UP000438429"/>
    </source>
</evidence>
<reference evidence="1 2" key="1">
    <citation type="submission" date="2019-06" db="EMBL/GenBank/DDBJ databases">
        <title>Draft genomes of female and male turbot (Scophthalmus maximus).</title>
        <authorList>
            <person name="Xu H."/>
            <person name="Xu X.-W."/>
            <person name="Shao C."/>
            <person name="Chen S."/>
        </authorList>
    </citation>
    <scope>NUCLEOTIDE SEQUENCE [LARGE SCALE GENOMIC DNA]</scope>
    <source>
        <strain evidence="1">Ysfricsl-2016a</strain>
        <tissue evidence="1">Blood</tissue>
    </source>
</reference>
<organism evidence="1 2">
    <name type="scientific">Scophthalmus maximus</name>
    <name type="common">Turbot</name>
    <name type="synonym">Psetta maxima</name>
    <dbReference type="NCBI Taxonomy" id="52904"/>
    <lineage>
        <taxon>Eukaryota</taxon>
        <taxon>Metazoa</taxon>
        <taxon>Chordata</taxon>
        <taxon>Craniata</taxon>
        <taxon>Vertebrata</taxon>
        <taxon>Euteleostomi</taxon>
        <taxon>Actinopterygii</taxon>
        <taxon>Neopterygii</taxon>
        <taxon>Teleostei</taxon>
        <taxon>Neoteleostei</taxon>
        <taxon>Acanthomorphata</taxon>
        <taxon>Carangaria</taxon>
        <taxon>Pleuronectiformes</taxon>
        <taxon>Pleuronectoidei</taxon>
        <taxon>Scophthalmidae</taxon>
        <taxon>Scophthalmus</taxon>
    </lineage>
</organism>
<comment type="caution">
    <text evidence="1">The sequence shown here is derived from an EMBL/GenBank/DDBJ whole genome shotgun (WGS) entry which is preliminary data.</text>
</comment>
<name>A0A6A4S322_SCOMX</name>
<dbReference type="EMBL" id="VEVO01000019">
    <property type="protein sequence ID" value="KAF0026060.1"/>
    <property type="molecule type" value="Genomic_DNA"/>
</dbReference>
<accession>A0A6A4S322</accession>
<protein>
    <submittedName>
        <fullName evidence="1">Uncharacterized protein</fullName>
    </submittedName>
</protein>
<gene>
    <name evidence="1" type="ORF">F2P81_020797</name>
</gene>
<dbReference type="Proteomes" id="UP000438429">
    <property type="component" value="Unassembled WGS sequence"/>
</dbReference>
<sequence>MLQHIHHEHITDNRLEVEGPCAESFCAAGARGYLRGCDVTPDMERNVKSERCCQTHGVRELLSSQRFFRQRLATVCLDLSCRAASHKDAVQTPYDARTRSTHEPGLLFNHLDNEAQRATLETL</sequence>